<dbReference type="PANTHER" id="PTHR17490:SF16">
    <property type="entry name" value="THREONYLCARBAMOYL-AMP SYNTHASE"/>
    <property type="match status" value="1"/>
</dbReference>
<dbReference type="Gene3D" id="3.90.870.10">
    <property type="entry name" value="DHBP synthase"/>
    <property type="match status" value="1"/>
</dbReference>
<feature type="domain" description="YrdC-like" evidence="12">
    <location>
        <begin position="5"/>
        <end position="189"/>
    </location>
</feature>
<dbReference type="InterPro" id="IPR017945">
    <property type="entry name" value="DHBP_synth_RibB-like_a/b_dom"/>
</dbReference>
<evidence type="ECO:0000256" key="1">
    <source>
        <dbReference type="ARBA" id="ARBA00004496"/>
    </source>
</evidence>
<keyword evidence="9" id="KW-0067">ATP-binding</keyword>
<dbReference type="GO" id="GO:0005524">
    <property type="term" value="F:ATP binding"/>
    <property type="evidence" value="ECO:0007669"/>
    <property type="project" value="UniProtKB-KW"/>
</dbReference>
<dbReference type="GO" id="GO:0061710">
    <property type="term" value="F:L-threonylcarbamoyladenylate synthase"/>
    <property type="evidence" value="ECO:0007669"/>
    <property type="project" value="UniProtKB-EC"/>
</dbReference>
<dbReference type="GO" id="GO:0003725">
    <property type="term" value="F:double-stranded RNA binding"/>
    <property type="evidence" value="ECO:0007669"/>
    <property type="project" value="InterPro"/>
</dbReference>
<dbReference type="EMBL" id="VYQF01000001">
    <property type="protein sequence ID" value="KAA9040631.1"/>
    <property type="molecule type" value="Genomic_DNA"/>
</dbReference>
<evidence type="ECO:0000256" key="6">
    <source>
        <dbReference type="ARBA" id="ARBA00022694"/>
    </source>
</evidence>
<dbReference type="GO" id="GO:0005737">
    <property type="term" value="C:cytoplasm"/>
    <property type="evidence" value="ECO:0007669"/>
    <property type="project" value="UniProtKB-SubCell"/>
</dbReference>
<evidence type="ECO:0000259" key="12">
    <source>
        <dbReference type="PROSITE" id="PS51163"/>
    </source>
</evidence>
<accession>A0A5J5IIL9</accession>
<keyword evidence="14" id="KW-1185">Reference proteome</keyword>
<dbReference type="AlphaFoldDB" id="A0A5J5IIL9"/>
<evidence type="ECO:0000313" key="14">
    <source>
        <dbReference type="Proteomes" id="UP000326903"/>
    </source>
</evidence>
<dbReference type="PROSITE" id="PS51163">
    <property type="entry name" value="YRDC"/>
    <property type="match status" value="1"/>
</dbReference>
<comment type="subcellular location">
    <subcellularLocation>
        <location evidence="1">Cytoplasm</location>
    </subcellularLocation>
</comment>
<dbReference type="EC" id="2.7.7.87" evidence="3"/>
<evidence type="ECO:0000256" key="2">
    <source>
        <dbReference type="ARBA" id="ARBA00007663"/>
    </source>
</evidence>
<dbReference type="Proteomes" id="UP000326903">
    <property type="component" value="Unassembled WGS sequence"/>
</dbReference>
<keyword evidence="6" id="KW-0819">tRNA processing</keyword>
<keyword evidence="4" id="KW-0963">Cytoplasm</keyword>
<proteinExistence type="inferred from homology"/>
<dbReference type="GO" id="GO:0000049">
    <property type="term" value="F:tRNA binding"/>
    <property type="evidence" value="ECO:0007669"/>
    <property type="project" value="TreeGrafter"/>
</dbReference>
<evidence type="ECO:0000256" key="9">
    <source>
        <dbReference type="ARBA" id="ARBA00022840"/>
    </source>
</evidence>
<comment type="similarity">
    <text evidence="2">Belongs to the SUA5 family.</text>
</comment>
<dbReference type="InterPro" id="IPR006070">
    <property type="entry name" value="Sua5-like_dom"/>
</dbReference>
<dbReference type="InterPro" id="IPR050156">
    <property type="entry name" value="TC-AMP_synthase_SUA5"/>
</dbReference>
<keyword evidence="5" id="KW-0808">Transferase</keyword>
<evidence type="ECO:0000256" key="7">
    <source>
        <dbReference type="ARBA" id="ARBA00022695"/>
    </source>
</evidence>
<evidence type="ECO:0000256" key="8">
    <source>
        <dbReference type="ARBA" id="ARBA00022741"/>
    </source>
</evidence>
<evidence type="ECO:0000256" key="5">
    <source>
        <dbReference type="ARBA" id="ARBA00022679"/>
    </source>
</evidence>
<dbReference type="Pfam" id="PF01300">
    <property type="entry name" value="Sua5_yciO_yrdC"/>
    <property type="match status" value="1"/>
</dbReference>
<protein>
    <recommendedName>
        <fullName evidence="10">L-threonylcarbamoyladenylate synthase</fullName>
        <ecNumber evidence="3">2.7.7.87</ecNumber>
    </recommendedName>
    <alternativeName>
        <fullName evidence="10">L-threonylcarbamoyladenylate synthase</fullName>
    </alternativeName>
</protein>
<dbReference type="NCBIfam" id="TIGR00057">
    <property type="entry name" value="L-threonylcarbamoyladenylate synthase"/>
    <property type="match status" value="1"/>
</dbReference>
<comment type="caution">
    <text evidence="13">The sequence shown here is derived from an EMBL/GenBank/DDBJ whole genome shotgun (WGS) entry which is preliminary data.</text>
</comment>
<keyword evidence="8" id="KW-0547">Nucleotide-binding</keyword>
<evidence type="ECO:0000313" key="13">
    <source>
        <dbReference type="EMBL" id="KAA9040631.1"/>
    </source>
</evidence>
<evidence type="ECO:0000256" key="3">
    <source>
        <dbReference type="ARBA" id="ARBA00012584"/>
    </source>
</evidence>
<evidence type="ECO:0000256" key="4">
    <source>
        <dbReference type="ARBA" id="ARBA00022490"/>
    </source>
</evidence>
<gene>
    <name evidence="13" type="ORF">FW778_00900</name>
</gene>
<name>A0A5J5IIL9_9BACT</name>
<dbReference type="GO" id="GO:0006450">
    <property type="term" value="P:regulation of translational fidelity"/>
    <property type="evidence" value="ECO:0007669"/>
    <property type="project" value="TreeGrafter"/>
</dbReference>
<sequence length="189" mass="21259">MKNFENDITNSINVLQQGGIILYPTDTIWGIGCDATNASAIKKIYHLKNREEKKSMIILLAREGDIKNYVLNPSKKIIDYTAQQTKPTTAIFQNAINLPAELINSDGSIAIRIVKDEFCQMLLKRLQGPLVSTSANISGDASPQNFKVISTKIKNGVDYIVQHRQDDLQIFQPSSIIKLNDREEIEKIR</sequence>
<dbReference type="GO" id="GO:0008033">
    <property type="term" value="P:tRNA processing"/>
    <property type="evidence" value="ECO:0007669"/>
    <property type="project" value="UniProtKB-KW"/>
</dbReference>
<organism evidence="13 14">
    <name type="scientific">Ginsengibacter hankyongi</name>
    <dbReference type="NCBI Taxonomy" id="2607284"/>
    <lineage>
        <taxon>Bacteria</taxon>
        <taxon>Pseudomonadati</taxon>
        <taxon>Bacteroidota</taxon>
        <taxon>Chitinophagia</taxon>
        <taxon>Chitinophagales</taxon>
        <taxon>Chitinophagaceae</taxon>
        <taxon>Ginsengibacter</taxon>
    </lineage>
</organism>
<dbReference type="RefSeq" id="WP_150412691.1">
    <property type="nucleotide sequence ID" value="NZ_VYQF01000001.1"/>
</dbReference>
<reference evidence="13 14" key="1">
    <citation type="submission" date="2019-09" db="EMBL/GenBank/DDBJ databases">
        <title>Draft genome sequence of Ginsengibacter sp. BR5-29.</title>
        <authorList>
            <person name="Im W.-T."/>
        </authorList>
    </citation>
    <scope>NUCLEOTIDE SEQUENCE [LARGE SCALE GENOMIC DNA]</scope>
    <source>
        <strain evidence="13 14">BR5-29</strain>
    </source>
</reference>
<dbReference type="SUPFAM" id="SSF55821">
    <property type="entry name" value="YrdC/RibB"/>
    <property type="match status" value="1"/>
</dbReference>
<keyword evidence="7" id="KW-0548">Nucleotidyltransferase</keyword>
<comment type="catalytic activity">
    <reaction evidence="11">
        <text>L-threonine + hydrogencarbonate + ATP = L-threonylcarbamoyladenylate + diphosphate + H2O</text>
        <dbReference type="Rhea" id="RHEA:36407"/>
        <dbReference type="ChEBI" id="CHEBI:15377"/>
        <dbReference type="ChEBI" id="CHEBI:17544"/>
        <dbReference type="ChEBI" id="CHEBI:30616"/>
        <dbReference type="ChEBI" id="CHEBI:33019"/>
        <dbReference type="ChEBI" id="CHEBI:57926"/>
        <dbReference type="ChEBI" id="CHEBI:73682"/>
        <dbReference type="EC" id="2.7.7.87"/>
    </reaction>
</comment>
<evidence type="ECO:0000256" key="11">
    <source>
        <dbReference type="ARBA" id="ARBA00048366"/>
    </source>
</evidence>
<dbReference type="PANTHER" id="PTHR17490">
    <property type="entry name" value="SUA5"/>
    <property type="match status" value="1"/>
</dbReference>
<evidence type="ECO:0000256" key="10">
    <source>
        <dbReference type="ARBA" id="ARBA00029774"/>
    </source>
</evidence>